<dbReference type="AlphaFoldDB" id="A0A164ASV9"/>
<comment type="caution">
    <text evidence="2">The sequence shown here is derived from an EMBL/GenBank/DDBJ whole genome shotgun (WGS) entry which is preliminary data.</text>
</comment>
<name>A0A164ASV9_9FLAO</name>
<keyword evidence="3" id="KW-1185">Reference proteome</keyword>
<reference evidence="2 3" key="1">
    <citation type="submission" date="2016-01" db="EMBL/GenBank/DDBJ databases">
        <title>Whole genome sequencing of Myroides marinus L41.</title>
        <authorList>
            <person name="Hong K.W."/>
        </authorList>
    </citation>
    <scope>NUCLEOTIDE SEQUENCE [LARGE SCALE GENOMIC DNA]</scope>
    <source>
        <strain evidence="2 3">L41</strain>
    </source>
</reference>
<dbReference type="RefSeq" id="WP_038988325.1">
    <property type="nucleotide sequence ID" value="NZ_JWJO01000092.1"/>
</dbReference>
<proteinExistence type="predicted"/>
<dbReference type="InterPro" id="IPR016181">
    <property type="entry name" value="Acyl_CoA_acyltransferase"/>
</dbReference>
<dbReference type="EMBL" id="LQNU01000008">
    <property type="protein sequence ID" value="KZE84801.1"/>
    <property type="molecule type" value="Genomic_DNA"/>
</dbReference>
<dbReference type="Gene3D" id="3.40.630.30">
    <property type="match status" value="1"/>
</dbReference>
<dbReference type="Proteomes" id="UP000076630">
    <property type="component" value="Unassembled WGS sequence"/>
</dbReference>
<gene>
    <name evidence="2" type="ORF">AV926_18675</name>
</gene>
<dbReference type="SUPFAM" id="SSF55729">
    <property type="entry name" value="Acyl-CoA N-acyltransferases (Nat)"/>
    <property type="match status" value="1"/>
</dbReference>
<accession>A0A164ASV9</accession>
<dbReference type="OrthoDB" id="9797456at2"/>
<dbReference type="PROSITE" id="PS51186">
    <property type="entry name" value="GNAT"/>
    <property type="match status" value="1"/>
</dbReference>
<feature type="domain" description="N-acetyltransferase" evidence="1">
    <location>
        <begin position="112"/>
        <end position="241"/>
    </location>
</feature>
<evidence type="ECO:0000313" key="3">
    <source>
        <dbReference type="Proteomes" id="UP000076630"/>
    </source>
</evidence>
<dbReference type="GO" id="GO:0016747">
    <property type="term" value="F:acyltransferase activity, transferring groups other than amino-acyl groups"/>
    <property type="evidence" value="ECO:0007669"/>
    <property type="project" value="InterPro"/>
</dbReference>
<sequence length="241" mass="27309">MSGFSEEVHTYWQSQMIQGSIIHLDEVFTLVSNPSLKEMYKVMILEMTNKHTMAVATPGVTEALKLKELEEYTVETFRKAISSCKIELYTPDYIYYLLNNKVIPVKPIQDNITFRTLSIECDTEVFKAFESKCSEEDLDGAYVSLKHWVVYGAFDGDELIGATSAYLWNGTKLADLGVIVSDRYRDRSIATRLVQAICIDIIDKGYVPQYRCQTDNMASVALAEAVGFSLFGEWEVILAEE</sequence>
<evidence type="ECO:0000313" key="2">
    <source>
        <dbReference type="EMBL" id="KZE84801.1"/>
    </source>
</evidence>
<organism evidence="2 3">
    <name type="scientific">Myroides marinus</name>
    <dbReference type="NCBI Taxonomy" id="703342"/>
    <lineage>
        <taxon>Bacteria</taxon>
        <taxon>Pseudomonadati</taxon>
        <taxon>Bacteroidota</taxon>
        <taxon>Flavobacteriia</taxon>
        <taxon>Flavobacteriales</taxon>
        <taxon>Flavobacteriaceae</taxon>
        <taxon>Myroides</taxon>
    </lineage>
</organism>
<dbReference type="Pfam" id="PF00583">
    <property type="entry name" value="Acetyltransf_1"/>
    <property type="match status" value="1"/>
</dbReference>
<dbReference type="InterPro" id="IPR000182">
    <property type="entry name" value="GNAT_dom"/>
</dbReference>
<evidence type="ECO:0000259" key="1">
    <source>
        <dbReference type="PROSITE" id="PS51186"/>
    </source>
</evidence>
<protein>
    <recommendedName>
        <fullName evidence="1">N-acetyltransferase domain-containing protein</fullName>
    </recommendedName>
</protein>